<accession>A0A9P6QQW8</accession>
<feature type="region of interest" description="Disordered" evidence="1">
    <location>
        <begin position="1"/>
        <end position="64"/>
    </location>
</feature>
<gene>
    <name evidence="2" type="ORF">BGZ97_006460</name>
</gene>
<protein>
    <submittedName>
        <fullName evidence="2">Uncharacterized protein</fullName>
    </submittedName>
</protein>
<proteinExistence type="predicted"/>
<dbReference type="EMBL" id="JAAAIN010002861">
    <property type="protein sequence ID" value="KAG0289459.1"/>
    <property type="molecule type" value="Genomic_DNA"/>
</dbReference>
<evidence type="ECO:0000256" key="1">
    <source>
        <dbReference type="SAM" id="MobiDB-lite"/>
    </source>
</evidence>
<dbReference type="Proteomes" id="UP000823405">
    <property type="component" value="Unassembled WGS sequence"/>
</dbReference>
<feature type="compositionally biased region" description="Polar residues" evidence="1">
    <location>
        <begin position="19"/>
        <end position="45"/>
    </location>
</feature>
<keyword evidence="3" id="KW-1185">Reference proteome</keyword>
<evidence type="ECO:0000313" key="3">
    <source>
        <dbReference type="Proteomes" id="UP000823405"/>
    </source>
</evidence>
<comment type="caution">
    <text evidence="2">The sequence shown here is derived from an EMBL/GenBank/DDBJ whole genome shotgun (WGS) entry which is preliminary data.</text>
</comment>
<name>A0A9P6QQW8_9FUNG</name>
<organism evidence="2 3">
    <name type="scientific">Linnemannia gamsii</name>
    <dbReference type="NCBI Taxonomy" id="64522"/>
    <lineage>
        <taxon>Eukaryota</taxon>
        <taxon>Fungi</taxon>
        <taxon>Fungi incertae sedis</taxon>
        <taxon>Mucoromycota</taxon>
        <taxon>Mortierellomycotina</taxon>
        <taxon>Mortierellomycetes</taxon>
        <taxon>Mortierellales</taxon>
        <taxon>Mortierellaceae</taxon>
        <taxon>Linnemannia</taxon>
    </lineage>
</organism>
<dbReference type="AlphaFoldDB" id="A0A9P6QQW8"/>
<dbReference type="OrthoDB" id="2403843at2759"/>
<evidence type="ECO:0000313" key="2">
    <source>
        <dbReference type="EMBL" id="KAG0289459.1"/>
    </source>
</evidence>
<reference evidence="2" key="1">
    <citation type="journal article" date="2020" name="Fungal Divers.">
        <title>Resolving the Mortierellaceae phylogeny through synthesis of multi-gene phylogenetics and phylogenomics.</title>
        <authorList>
            <person name="Vandepol N."/>
            <person name="Liber J."/>
            <person name="Desiro A."/>
            <person name="Na H."/>
            <person name="Kennedy M."/>
            <person name="Barry K."/>
            <person name="Grigoriev I.V."/>
            <person name="Miller A.N."/>
            <person name="O'Donnell K."/>
            <person name="Stajich J.E."/>
            <person name="Bonito G."/>
        </authorList>
    </citation>
    <scope>NUCLEOTIDE SEQUENCE</scope>
    <source>
        <strain evidence="2">NVP60</strain>
    </source>
</reference>
<sequence length="206" mass="22134">MSANSNNPSGCGPLDYDHSITSVATSTDNTVNMSPFQAPSNNTEQRNSSGSGGKGHRRSSSLGDLFNSMVGVDTSQQVPIRKTVSHSASTNINNSGRRRSSIAKLWMPDSQTNDGGSANLGRRRSSAFTSLGFKTDTGGDEHKGPYAYVSRAQAEHMDRVREAEKNLKLTHNKDGLPLPKENMQAGGRRRSSLAKILGFDKPLLAL</sequence>